<evidence type="ECO:0000256" key="7">
    <source>
        <dbReference type="ARBA" id="ARBA00047841"/>
    </source>
</evidence>
<dbReference type="EMBL" id="OB662623">
    <property type="protein sequence ID" value="CAD7230340.1"/>
    <property type="molecule type" value="Genomic_DNA"/>
</dbReference>
<evidence type="ECO:0000256" key="4">
    <source>
        <dbReference type="ARBA" id="ARBA00022679"/>
    </source>
</evidence>
<protein>
    <recommendedName>
        <fullName evidence="5">phosphoethanolamine N-methyltransferase</fullName>
        <ecNumber evidence="5">2.1.1.103</ecNumber>
    </recommendedName>
</protein>
<accession>A0A7R8ZQE5</accession>
<comment type="catalytic activity">
    <reaction evidence="7">
        <text>N-methylethanolamine phosphate + S-adenosyl-L-methionine = N,N-dimethylethanolamine phosphate + S-adenosyl-L-homocysteine + H(+)</text>
        <dbReference type="Rhea" id="RHEA:25321"/>
        <dbReference type="ChEBI" id="CHEBI:15378"/>
        <dbReference type="ChEBI" id="CHEBI:57781"/>
        <dbReference type="ChEBI" id="CHEBI:57856"/>
        <dbReference type="ChEBI" id="CHEBI:58641"/>
        <dbReference type="ChEBI" id="CHEBI:59789"/>
        <dbReference type="EC" id="2.1.1.103"/>
    </reaction>
    <physiologicalReaction direction="left-to-right" evidence="7">
        <dbReference type="Rhea" id="RHEA:25322"/>
    </physiologicalReaction>
</comment>
<keyword evidence="3" id="KW-0489">Methyltransferase</keyword>
<evidence type="ECO:0000256" key="3">
    <source>
        <dbReference type="ARBA" id="ARBA00022603"/>
    </source>
</evidence>
<evidence type="ECO:0000256" key="5">
    <source>
        <dbReference type="ARBA" id="ARBA00035674"/>
    </source>
</evidence>
<sequence>MCGWSLTEAANTGVRPLWSLASTSAPFLSKRLARKGRPARHAKWRGGKLVVQRKKALQVIKYSNRFCRQKCVVLYTSFTPHSLLPAVPSGELIEYGRLLESIFPEVWADDRTETFLAGLQKELHMFEHHKASFIQEFSEKDFEYLHSGWEAKIKRVLSKEQCWGLFLATKER</sequence>
<dbReference type="InterPro" id="IPR029063">
    <property type="entry name" value="SAM-dependent_MTases_sf"/>
</dbReference>
<dbReference type="PANTHER" id="PTHR44307:SF2">
    <property type="entry name" value="PHOSPHOETHANOLAMINE METHYLTRANSFERASE ISOFORM X1"/>
    <property type="match status" value="1"/>
</dbReference>
<proteinExistence type="predicted"/>
<evidence type="ECO:0000256" key="1">
    <source>
        <dbReference type="ARBA" id="ARBA00004969"/>
    </source>
</evidence>
<keyword evidence="4" id="KW-0808">Transferase</keyword>
<gene>
    <name evidence="8" type="ORF">CTOB1V02_LOCUS8200</name>
</gene>
<comment type="pathway">
    <text evidence="1">Phospholipid metabolism; phosphatidylcholine biosynthesis.</text>
</comment>
<comment type="pathway">
    <text evidence="2">Lipid metabolism.</text>
</comment>
<dbReference type="AlphaFoldDB" id="A0A7R8ZQE5"/>
<comment type="catalytic activity">
    <reaction evidence="6">
        <text>N,N-dimethylethanolamine phosphate + S-adenosyl-L-methionine = phosphocholine + S-adenosyl-L-homocysteine + H(+)</text>
        <dbReference type="Rhea" id="RHEA:25325"/>
        <dbReference type="ChEBI" id="CHEBI:15378"/>
        <dbReference type="ChEBI" id="CHEBI:57856"/>
        <dbReference type="ChEBI" id="CHEBI:58641"/>
        <dbReference type="ChEBI" id="CHEBI:59789"/>
        <dbReference type="ChEBI" id="CHEBI:295975"/>
        <dbReference type="EC" id="2.1.1.103"/>
    </reaction>
    <physiologicalReaction direction="left-to-right" evidence="6">
        <dbReference type="Rhea" id="RHEA:25326"/>
    </physiologicalReaction>
</comment>
<dbReference type="Gene3D" id="3.40.50.150">
    <property type="entry name" value="Vaccinia Virus protein VP39"/>
    <property type="match status" value="1"/>
</dbReference>
<dbReference type="OrthoDB" id="8300214at2759"/>
<evidence type="ECO:0000313" key="8">
    <source>
        <dbReference type="EMBL" id="CAD7230340.1"/>
    </source>
</evidence>
<organism evidence="8">
    <name type="scientific">Cyprideis torosa</name>
    <dbReference type="NCBI Taxonomy" id="163714"/>
    <lineage>
        <taxon>Eukaryota</taxon>
        <taxon>Metazoa</taxon>
        <taxon>Ecdysozoa</taxon>
        <taxon>Arthropoda</taxon>
        <taxon>Crustacea</taxon>
        <taxon>Oligostraca</taxon>
        <taxon>Ostracoda</taxon>
        <taxon>Podocopa</taxon>
        <taxon>Podocopida</taxon>
        <taxon>Cytherocopina</taxon>
        <taxon>Cytheroidea</taxon>
        <taxon>Cytherideidae</taxon>
        <taxon>Cyprideis</taxon>
    </lineage>
</organism>
<evidence type="ECO:0000256" key="2">
    <source>
        <dbReference type="ARBA" id="ARBA00005189"/>
    </source>
</evidence>
<evidence type="ECO:0000256" key="6">
    <source>
        <dbReference type="ARBA" id="ARBA00047619"/>
    </source>
</evidence>
<reference evidence="8" key="1">
    <citation type="submission" date="2020-11" db="EMBL/GenBank/DDBJ databases">
        <authorList>
            <person name="Tran Van P."/>
        </authorList>
    </citation>
    <scope>NUCLEOTIDE SEQUENCE</scope>
</reference>
<dbReference type="GO" id="GO:0000234">
    <property type="term" value="F:phosphoethanolamine N-methyltransferase activity"/>
    <property type="evidence" value="ECO:0007669"/>
    <property type="project" value="UniProtKB-EC"/>
</dbReference>
<name>A0A7R8ZQE5_9CRUS</name>
<dbReference type="EC" id="2.1.1.103" evidence="5"/>
<dbReference type="PANTHER" id="PTHR44307">
    <property type="entry name" value="PHOSPHOETHANOLAMINE METHYLTRANSFERASE"/>
    <property type="match status" value="1"/>
</dbReference>
<dbReference type="GO" id="GO:0032259">
    <property type="term" value="P:methylation"/>
    <property type="evidence" value="ECO:0007669"/>
    <property type="project" value="UniProtKB-KW"/>
</dbReference>